<dbReference type="NCBIfam" id="TIGR01444">
    <property type="entry name" value="fkbM_fam"/>
    <property type="match status" value="1"/>
</dbReference>
<organism evidence="2 3">
    <name type="scientific">Spirosoma liriopis</name>
    <dbReference type="NCBI Taxonomy" id="2937440"/>
    <lineage>
        <taxon>Bacteria</taxon>
        <taxon>Pseudomonadati</taxon>
        <taxon>Bacteroidota</taxon>
        <taxon>Cytophagia</taxon>
        <taxon>Cytophagales</taxon>
        <taxon>Cytophagaceae</taxon>
        <taxon>Spirosoma</taxon>
    </lineage>
</organism>
<reference evidence="2 3" key="1">
    <citation type="submission" date="2022-04" db="EMBL/GenBank/DDBJ databases">
        <title>Spirosoma sp. strain RP8 genome sequencing and assembly.</title>
        <authorList>
            <person name="Jung Y."/>
        </authorList>
    </citation>
    <scope>NUCLEOTIDE SEQUENCE [LARGE SCALE GENOMIC DNA]</scope>
    <source>
        <strain evidence="2 3">RP8</strain>
    </source>
</reference>
<evidence type="ECO:0000313" key="2">
    <source>
        <dbReference type="EMBL" id="MCK8494884.1"/>
    </source>
</evidence>
<protein>
    <submittedName>
        <fullName evidence="2">FkbM family methyltransferase</fullName>
    </submittedName>
</protein>
<dbReference type="PANTHER" id="PTHR34203:SF15">
    <property type="entry name" value="SLL1173 PROTEIN"/>
    <property type="match status" value="1"/>
</dbReference>
<proteinExistence type="predicted"/>
<feature type="domain" description="Methyltransferase FkbM" evidence="1">
    <location>
        <begin position="97"/>
        <end position="235"/>
    </location>
</feature>
<sequence>MNVYRKLRRFVAKQLGYLAAKMEPFSSQDDLSKFKGYYSDAVEDASTIRLTRNGHTITLRKASSDLMVFEQLFIYKEYSELVDLIRLNKISIRTVIDLGANIGLATIYLRENFPDATFICAEPDERNFESLQANLSGYDKTVLYQKAIWSTQKNIYLNRNFRDGKDWAISVSNNKSGSYAEVNTMTIDEIILHNNLDEIDLIKIDIEGAEAELFKGSEQNDFLDKVKVIAIEIHNEFNVRDSIISQLINHNFLLVESKQTLVAISASCIQNSMNHVTNNQSVI</sequence>
<dbReference type="InterPro" id="IPR029063">
    <property type="entry name" value="SAM-dependent_MTases_sf"/>
</dbReference>
<dbReference type="Proteomes" id="UP001202180">
    <property type="component" value="Unassembled WGS sequence"/>
</dbReference>
<keyword evidence="3" id="KW-1185">Reference proteome</keyword>
<evidence type="ECO:0000259" key="1">
    <source>
        <dbReference type="Pfam" id="PF05050"/>
    </source>
</evidence>
<dbReference type="SUPFAM" id="SSF53335">
    <property type="entry name" value="S-adenosyl-L-methionine-dependent methyltransferases"/>
    <property type="match status" value="1"/>
</dbReference>
<evidence type="ECO:0000313" key="3">
    <source>
        <dbReference type="Proteomes" id="UP001202180"/>
    </source>
</evidence>
<dbReference type="Gene3D" id="3.40.50.150">
    <property type="entry name" value="Vaccinia Virus protein VP39"/>
    <property type="match status" value="1"/>
</dbReference>
<dbReference type="EMBL" id="JALPRF010000005">
    <property type="protein sequence ID" value="MCK8494884.1"/>
    <property type="molecule type" value="Genomic_DNA"/>
</dbReference>
<gene>
    <name evidence="2" type="ORF">M0L20_23645</name>
</gene>
<dbReference type="RefSeq" id="WP_248479502.1">
    <property type="nucleotide sequence ID" value="NZ_JALPRF010000005.1"/>
</dbReference>
<comment type="caution">
    <text evidence="2">The sequence shown here is derived from an EMBL/GenBank/DDBJ whole genome shotgun (WGS) entry which is preliminary data.</text>
</comment>
<dbReference type="InterPro" id="IPR052514">
    <property type="entry name" value="SAM-dependent_MTase"/>
</dbReference>
<accession>A0ABT0HRS8</accession>
<dbReference type="Pfam" id="PF05050">
    <property type="entry name" value="Methyltransf_21"/>
    <property type="match status" value="1"/>
</dbReference>
<dbReference type="InterPro" id="IPR006342">
    <property type="entry name" value="FkbM_mtfrase"/>
</dbReference>
<dbReference type="PANTHER" id="PTHR34203">
    <property type="entry name" value="METHYLTRANSFERASE, FKBM FAMILY PROTEIN"/>
    <property type="match status" value="1"/>
</dbReference>
<keyword evidence="2" id="KW-0808">Transferase</keyword>
<dbReference type="GO" id="GO:0008168">
    <property type="term" value="F:methyltransferase activity"/>
    <property type="evidence" value="ECO:0007669"/>
    <property type="project" value="UniProtKB-KW"/>
</dbReference>
<keyword evidence="2" id="KW-0489">Methyltransferase</keyword>
<dbReference type="GO" id="GO:0032259">
    <property type="term" value="P:methylation"/>
    <property type="evidence" value="ECO:0007669"/>
    <property type="project" value="UniProtKB-KW"/>
</dbReference>
<name>A0ABT0HRS8_9BACT</name>